<evidence type="ECO:0000256" key="14">
    <source>
        <dbReference type="ARBA" id="ARBA00023289"/>
    </source>
</evidence>
<keyword evidence="10" id="KW-0333">Golgi apparatus</keyword>
<comment type="similarity">
    <text evidence="2">Belongs to the small GTPase superfamily. Rab family.</text>
</comment>
<comment type="cofactor">
    <cofactor evidence="1">
        <name>Mg(2+)</name>
        <dbReference type="ChEBI" id="CHEBI:18420"/>
    </cofactor>
</comment>
<dbReference type="AlphaFoldDB" id="A0A1S4FDW3"/>
<dbReference type="FunCoup" id="A0A1S4FDW3">
    <property type="interactions" value="32"/>
</dbReference>
<proteinExistence type="inferred from homology"/>
<evidence type="ECO:0000256" key="6">
    <source>
        <dbReference type="ARBA" id="ARBA00022741"/>
    </source>
</evidence>
<evidence type="ECO:0000256" key="3">
    <source>
        <dbReference type="ARBA" id="ARBA00011984"/>
    </source>
</evidence>
<dbReference type="OrthoDB" id="413584at2759"/>
<evidence type="ECO:0000256" key="1">
    <source>
        <dbReference type="ARBA" id="ARBA00001946"/>
    </source>
</evidence>
<keyword evidence="13" id="KW-0449">Lipoprotein</keyword>
<evidence type="ECO:0000313" key="20">
    <source>
        <dbReference type="Proteomes" id="UP000008820"/>
    </source>
</evidence>
<dbReference type="PROSITE" id="PS51419">
    <property type="entry name" value="RAB"/>
    <property type="match status" value="1"/>
</dbReference>
<dbReference type="EnsemblMetazoa" id="AAEL006540-RA">
    <property type="protein sequence ID" value="AAEL006540-PA"/>
    <property type="gene ID" value="AAEL006540"/>
</dbReference>
<accession>A0A1S4FDW3</accession>
<dbReference type="SMART" id="SM00176">
    <property type="entry name" value="RAN"/>
    <property type="match status" value="1"/>
</dbReference>
<dbReference type="GO" id="GO:0046872">
    <property type="term" value="F:metal ion binding"/>
    <property type="evidence" value="ECO:0007669"/>
    <property type="project" value="UniProtKB-KW"/>
</dbReference>
<dbReference type="PRINTS" id="PR00449">
    <property type="entry name" value="RASTRNSFRMNG"/>
</dbReference>
<keyword evidence="6" id="KW-0547">Nucleotide-binding</keyword>
<keyword evidence="9" id="KW-0653">Protein transport</keyword>
<keyword evidence="14" id="KW-0636">Prenylation</keyword>
<evidence type="ECO:0000313" key="19">
    <source>
        <dbReference type="EnsemblMetazoa" id="AAEL006540-PA"/>
    </source>
</evidence>
<dbReference type="InterPro" id="IPR001806">
    <property type="entry name" value="Small_GTPase"/>
</dbReference>
<name>A0A1S4FDW3_AEDAE</name>
<dbReference type="SMART" id="SM00175">
    <property type="entry name" value="RAB"/>
    <property type="match status" value="1"/>
</dbReference>
<dbReference type="GO" id="GO:0003925">
    <property type="term" value="F:G protein activity"/>
    <property type="evidence" value="ECO:0007669"/>
    <property type="project" value="UniProtKB-EC"/>
</dbReference>
<dbReference type="Proteomes" id="UP000008820">
    <property type="component" value="Chromosome 2"/>
</dbReference>
<evidence type="ECO:0000256" key="2">
    <source>
        <dbReference type="ARBA" id="ARBA00006270"/>
    </source>
</evidence>
<dbReference type="VEuPathDB" id="VectorBase:AAEL006540"/>
<evidence type="ECO:0000256" key="9">
    <source>
        <dbReference type="ARBA" id="ARBA00022927"/>
    </source>
</evidence>
<keyword evidence="11" id="KW-0342">GTP-binding</keyword>
<comment type="subcellular location">
    <subcellularLocation>
        <location evidence="15">Golgi apparatus membrane</location>
        <topology evidence="15">Lipid-anchor</topology>
    </subcellularLocation>
</comment>
<dbReference type="Pfam" id="PF00071">
    <property type="entry name" value="Ras"/>
    <property type="match status" value="1"/>
</dbReference>
<dbReference type="GO" id="GO:0005525">
    <property type="term" value="F:GTP binding"/>
    <property type="evidence" value="ECO:0007669"/>
    <property type="project" value="UniProtKB-KW"/>
</dbReference>
<keyword evidence="12" id="KW-0472">Membrane</keyword>
<dbReference type="GO" id="GO:0000139">
    <property type="term" value="C:Golgi membrane"/>
    <property type="evidence" value="ECO:0007669"/>
    <property type="project" value="UniProtKB-SubCell"/>
</dbReference>
<evidence type="ECO:0000256" key="18">
    <source>
        <dbReference type="ARBA" id="ARBA00067830"/>
    </source>
</evidence>
<keyword evidence="4" id="KW-0813">Transport</keyword>
<dbReference type="SMART" id="SM00173">
    <property type="entry name" value="RAS"/>
    <property type="match status" value="1"/>
</dbReference>
<protein>
    <recommendedName>
        <fullName evidence="18">Ras-related protein Rab-36</fullName>
        <ecNumber evidence="3">3.6.5.2</ecNumber>
    </recommendedName>
</protein>
<sequence>MPTFRKAGKKAHNYEILNNNVDYGSRKLDRMPAAYCDRASPYRDRVDFGEKTRRACRGGAGTVTPFYLCACKVIFVGDVATGKSSLVNRFCHEIFDAEYRGTIGVDFEVEKFHVLGHSYSLQIWDTAGHERFKCISQAYYRNANVVVAVFDQTRAESLLNIRRWLDEALKVNHPGVLKFMVGTKKDLLDNEPSCLTDVEKEAIAMSRDLQAEYWSVSAQTGENVTKLFQRLTALAFDTAVQRLMEPNNPVVHPSGNSLLNLYFLKKDEKDKKLKRCSFCKIN</sequence>
<dbReference type="Gene3D" id="3.40.50.300">
    <property type="entry name" value="P-loop containing nucleotide triphosphate hydrolases"/>
    <property type="match status" value="1"/>
</dbReference>
<evidence type="ECO:0000256" key="10">
    <source>
        <dbReference type="ARBA" id="ARBA00023034"/>
    </source>
</evidence>
<keyword evidence="20" id="KW-1185">Reference proteome</keyword>
<dbReference type="NCBIfam" id="TIGR00231">
    <property type="entry name" value="small_GTP"/>
    <property type="match status" value="1"/>
</dbReference>
<keyword evidence="5" id="KW-0479">Metal-binding</keyword>
<evidence type="ECO:0000256" key="13">
    <source>
        <dbReference type="ARBA" id="ARBA00023288"/>
    </source>
</evidence>
<dbReference type="InParanoid" id="A0A1S4FDW3"/>
<evidence type="ECO:0000256" key="15">
    <source>
        <dbReference type="ARBA" id="ARBA00037794"/>
    </source>
</evidence>
<evidence type="ECO:0000256" key="16">
    <source>
        <dbReference type="ARBA" id="ARBA00047660"/>
    </source>
</evidence>
<evidence type="ECO:0000256" key="11">
    <source>
        <dbReference type="ARBA" id="ARBA00023134"/>
    </source>
</evidence>
<evidence type="ECO:0000256" key="5">
    <source>
        <dbReference type="ARBA" id="ARBA00022723"/>
    </source>
</evidence>
<organism evidence="19 20">
    <name type="scientific">Aedes aegypti</name>
    <name type="common">Yellowfever mosquito</name>
    <name type="synonym">Culex aegypti</name>
    <dbReference type="NCBI Taxonomy" id="7159"/>
    <lineage>
        <taxon>Eukaryota</taxon>
        <taxon>Metazoa</taxon>
        <taxon>Ecdysozoa</taxon>
        <taxon>Arthropoda</taxon>
        <taxon>Hexapoda</taxon>
        <taxon>Insecta</taxon>
        <taxon>Pterygota</taxon>
        <taxon>Neoptera</taxon>
        <taxon>Endopterygota</taxon>
        <taxon>Diptera</taxon>
        <taxon>Nematocera</taxon>
        <taxon>Culicoidea</taxon>
        <taxon>Culicidae</taxon>
        <taxon>Culicinae</taxon>
        <taxon>Aedini</taxon>
        <taxon>Aedes</taxon>
        <taxon>Stegomyia</taxon>
    </lineage>
</organism>
<dbReference type="PROSITE" id="PS51421">
    <property type="entry name" value="RAS"/>
    <property type="match status" value="1"/>
</dbReference>
<comment type="function">
    <text evidence="17">The small GTPases Rab are key regulators of intracellular membrane trafficking, from the formation of transport vesicles to their fusion with membranes. Rabs cycle between an inactive GDP-bound form and an active GTP-bound form that is able to recruit to membranes different sets of downstream effectors directly responsible for vesicle formation, movement, tethering and fusion.</text>
</comment>
<reference evidence="19" key="2">
    <citation type="submission" date="2021-02" db="UniProtKB">
        <authorList>
            <consortium name="EnsemblMetazoa"/>
        </authorList>
    </citation>
    <scope>IDENTIFICATION</scope>
    <source>
        <strain evidence="19">LVP_AGWG</strain>
    </source>
</reference>
<evidence type="ECO:0000256" key="7">
    <source>
        <dbReference type="ARBA" id="ARBA00022801"/>
    </source>
</evidence>
<evidence type="ECO:0000256" key="12">
    <source>
        <dbReference type="ARBA" id="ARBA00023136"/>
    </source>
</evidence>
<dbReference type="SMART" id="SM00174">
    <property type="entry name" value="RHO"/>
    <property type="match status" value="1"/>
</dbReference>
<dbReference type="PANTHER" id="PTHR47977">
    <property type="entry name" value="RAS-RELATED PROTEIN RAB"/>
    <property type="match status" value="1"/>
</dbReference>
<dbReference type="EC" id="3.6.5.2" evidence="3"/>
<keyword evidence="8" id="KW-0460">Magnesium</keyword>
<evidence type="ECO:0000256" key="8">
    <source>
        <dbReference type="ARBA" id="ARBA00022842"/>
    </source>
</evidence>
<dbReference type="FunFam" id="3.40.50.300:FF:000707">
    <property type="entry name" value="RAB36, member RAS oncogene family"/>
    <property type="match status" value="1"/>
</dbReference>
<evidence type="ECO:0000256" key="17">
    <source>
        <dbReference type="ARBA" id="ARBA00058763"/>
    </source>
</evidence>
<dbReference type="InterPro" id="IPR050227">
    <property type="entry name" value="Rab"/>
</dbReference>
<dbReference type="InterPro" id="IPR027417">
    <property type="entry name" value="P-loop_NTPase"/>
</dbReference>
<dbReference type="SUPFAM" id="SSF52540">
    <property type="entry name" value="P-loop containing nucleoside triphosphate hydrolases"/>
    <property type="match status" value="1"/>
</dbReference>
<keyword evidence="7" id="KW-0378">Hydrolase</keyword>
<dbReference type="GO" id="GO:0015031">
    <property type="term" value="P:protein transport"/>
    <property type="evidence" value="ECO:0007669"/>
    <property type="project" value="UniProtKB-KW"/>
</dbReference>
<reference evidence="19 20" key="1">
    <citation type="submission" date="2017-06" db="EMBL/GenBank/DDBJ databases">
        <title>Aedes aegypti genome working group (AGWG) sequencing and assembly.</title>
        <authorList>
            <consortium name="Aedes aegypti Genome Working Group (AGWG)"/>
            <person name="Matthews B.J."/>
        </authorList>
    </citation>
    <scope>NUCLEOTIDE SEQUENCE [LARGE SCALE GENOMIC DNA]</scope>
    <source>
        <strain evidence="19 20">LVP_AGWG</strain>
    </source>
</reference>
<dbReference type="InterPro" id="IPR005225">
    <property type="entry name" value="Small_GTP-bd"/>
</dbReference>
<gene>
    <name evidence="19" type="primary">5568104</name>
</gene>
<comment type="catalytic activity">
    <reaction evidence="16">
        <text>GTP + H2O = GDP + phosphate + H(+)</text>
        <dbReference type="Rhea" id="RHEA:19669"/>
        <dbReference type="ChEBI" id="CHEBI:15377"/>
        <dbReference type="ChEBI" id="CHEBI:15378"/>
        <dbReference type="ChEBI" id="CHEBI:37565"/>
        <dbReference type="ChEBI" id="CHEBI:43474"/>
        <dbReference type="ChEBI" id="CHEBI:58189"/>
        <dbReference type="EC" id="3.6.5.2"/>
    </reaction>
    <physiologicalReaction direction="left-to-right" evidence="16">
        <dbReference type="Rhea" id="RHEA:19670"/>
    </physiologicalReaction>
</comment>
<evidence type="ECO:0000256" key="4">
    <source>
        <dbReference type="ARBA" id="ARBA00022448"/>
    </source>
</evidence>